<dbReference type="PANTHER" id="PTHR11098:SF1">
    <property type="entry name" value="NICOTINATE PHOSPHORIBOSYLTRANSFERASE"/>
    <property type="match status" value="1"/>
</dbReference>
<dbReference type="InterPro" id="IPR006406">
    <property type="entry name" value="Nic_PRibTrfase"/>
</dbReference>
<dbReference type="SUPFAM" id="SSF51690">
    <property type="entry name" value="Nicotinate/Quinolinate PRTase C-terminal domain-like"/>
    <property type="match status" value="1"/>
</dbReference>
<keyword evidence="11" id="KW-0808">Transferase</keyword>
<comment type="PTM">
    <text evidence="7 8">Transiently phosphorylated on a His residue during the reaction cycle. Phosphorylation strongly increases the affinity for substrates and increases the rate of nicotinate D-ribonucleotide production. Dephosphorylation regenerates the low-affinity form of the enzyme, leading to product release.</text>
</comment>
<dbReference type="Gene3D" id="3.20.140.10">
    <property type="entry name" value="nicotinate phosphoribosyltransferase"/>
    <property type="match status" value="1"/>
</dbReference>
<proteinExistence type="inferred from homology"/>
<dbReference type="HOGENOM" id="CLU_030991_1_0_5"/>
<evidence type="ECO:0000256" key="2">
    <source>
        <dbReference type="ARBA" id="ARBA00010897"/>
    </source>
</evidence>
<evidence type="ECO:0000313" key="11">
    <source>
        <dbReference type="EMBL" id="KEG21199.1"/>
    </source>
</evidence>
<evidence type="ECO:0000256" key="6">
    <source>
        <dbReference type="ARBA" id="ARBA00022642"/>
    </source>
</evidence>
<comment type="catalytic activity">
    <reaction evidence="7 8">
        <text>5-phospho-alpha-D-ribose 1-diphosphate + nicotinate + ATP + H2O = nicotinate beta-D-ribonucleotide + ADP + phosphate + diphosphate</text>
        <dbReference type="Rhea" id="RHEA:36163"/>
        <dbReference type="ChEBI" id="CHEBI:15377"/>
        <dbReference type="ChEBI" id="CHEBI:30616"/>
        <dbReference type="ChEBI" id="CHEBI:32544"/>
        <dbReference type="ChEBI" id="CHEBI:33019"/>
        <dbReference type="ChEBI" id="CHEBI:43474"/>
        <dbReference type="ChEBI" id="CHEBI:57502"/>
        <dbReference type="ChEBI" id="CHEBI:58017"/>
        <dbReference type="ChEBI" id="CHEBI:456216"/>
        <dbReference type="EC" id="6.3.4.21"/>
    </reaction>
</comment>
<keyword evidence="11" id="KW-0328">Glycosyltransferase</keyword>
<dbReference type="GO" id="GO:0004516">
    <property type="term" value="F:nicotinate phosphoribosyltransferase activity"/>
    <property type="evidence" value="ECO:0007669"/>
    <property type="project" value="UniProtKB-UniRule"/>
</dbReference>
<feature type="modified residue" description="Phosphohistidine; by autocatalysis" evidence="7">
    <location>
        <position position="263"/>
    </location>
</feature>
<evidence type="ECO:0000256" key="1">
    <source>
        <dbReference type="ARBA" id="ARBA00004952"/>
    </source>
</evidence>
<evidence type="ECO:0000259" key="10">
    <source>
        <dbReference type="Pfam" id="PF17767"/>
    </source>
</evidence>
<dbReference type="PIRSF" id="PIRSF000484">
    <property type="entry name" value="NAPRT"/>
    <property type="match status" value="1"/>
</dbReference>
<evidence type="ECO:0000256" key="4">
    <source>
        <dbReference type="ARBA" id="ARBA00022553"/>
    </source>
</evidence>
<feature type="domain" description="Nicotinate/nicotinamide phosphoribosyltransferase" evidence="9">
    <location>
        <begin position="210"/>
        <end position="438"/>
    </location>
</feature>
<keyword evidence="6 7" id="KW-0662">Pyridine nucleotide biosynthesis</keyword>
<dbReference type="HAMAP" id="MF_00570">
    <property type="entry name" value="NAPRTase"/>
    <property type="match status" value="1"/>
</dbReference>
<protein>
    <recommendedName>
        <fullName evidence="3 7">Nicotinate phosphoribosyltransferase</fullName>
        <shortName evidence="7">NAPRTase</shortName>
        <ecNumber evidence="3 7">6.3.4.21</ecNumber>
    </recommendedName>
</protein>
<dbReference type="InterPro" id="IPR007229">
    <property type="entry name" value="Nic_PRibTrfase-Fam"/>
</dbReference>
<keyword evidence="4 7" id="KW-0597">Phosphoprotein</keyword>
<evidence type="ECO:0000259" key="9">
    <source>
        <dbReference type="Pfam" id="PF04095"/>
    </source>
</evidence>
<dbReference type="STRING" id="1293911.H710_00147"/>
<organism evidence="11 12">
    <name type="scientific">Bartonella bacilliformis Ver097</name>
    <dbReference type="NCBI Taxonomy" id="1293911"/>
    <lineage>
        <taxon>Bacteria</taxon>
        <taxon>Pseudomonadati</taxon>
        <taxon>Pseudomonadota</taxon>
        <taxon>Alphaproteobacteria</taxon>
        <taxon>Hyphomicrobiales</taxon>
        <taxon>Bartonellaceae</taxon>
        <taxon>Bartonella</taxon>
    </lineage>
</organism>
<sequence length="445" mass="51665">MITHIEYAIILDFIIFERKNIMNHTDIAKRVYNHTWKLDPIVRSLLDTDFYKLLMLQMIWGLYPDVNVTFSLINRNKAIRLADDIDESELRAQLDHALSLRFTKKEIIWLAGNTFYGQKKIFKPDFLHWLENFQLPDYELSRKDGQYILHFHGSWAYSSMWEIPALTIISELRSRAAMKNLGRFALDVLYARAKTKMWSKIERLKKLPDIKISDFGTRRRHSFLWQRWCVEALKEGIGASFTGTSNVLLAMDTDLEALGTNAHELPMVIAALTNNDDDLRKAPYQVLQDWNRYYEGNLLIVLPDTFGTEAFLRNAPKWVADWTGFRPDSAPPIEGGERIIQWWQEQGKKPQEKLLIFSDALDVDTIEKTYHHFHGKVRMIFGWGTNLTNDFSNCASQEIADLDVTSLVCKVTSANGRPAVKLSDNPEKTIGNPQEIQRYLNFFSH</sequence>
<dbReference type="Pfam" id="PF04095">
    <property type="entry name" value="NAPRTase"/>
    <property type="match status" value="1"/>
</dbReference>
<comment type="function">
    <text evidence="7 8">Catalyzes the synthesis of beta-nicotinate D-ribonucleotide from nicotinate and 5-phospho-D-ribose 1-phosphate at the expense of ATP.</text>
</comment>
<feature type="domain" description="Nicotinate phosphoribosyltransferase N-terminal" evidence="10">
    <location>
        <begin position="46"/>
        <end position="170"/>
    </location>
</feature>
<comment type="similarity">
    <text evidence="2 7 8">Belongs to the NAPRTase family.</text>
</comment>
<dbReference type="NCBIfam" id="NF003704">
    <property type="entry name" value="PRK05321.1"/>
    <property type="match status" value="1"/>
</dbReference>
<dbReference type="AlphaFoldDB" id="A0A072RI97"/>
<dbReference type="InterPro" id="IPR040727">
    <property type="entry name" value="NAPRTase_N"/>
</dbReference>
<evidence type="ECO:0000313" key="12">
    <source>
        <dbReference type="Proteomes" id="UP000031740"/>
    </source>
</evidence>
<accession>A0A072RI97</accession>
<dbReference type="EC" id="6.3.4.21" evidence="3 7"/>
<evidence type="ECO:0000256" key="7">
    <source>
        <dbReference type="HAMAP-Rule" id="MF_00570"/>
    </source>
</evidence>
<gene>
    <name evidence="7" type="primary">pncB</name>
    <name evidence="11" type="ORF">H710_00147</name>
</gene>
<dbReference type="EMBL" id="ASIV01000001">
    <property type="protein sequence ID" value="KEG21199.1"/>
    <property type="molecule type" value="Genomic_DNA"/>
</dbReference>
<dbReference type="NCBIfam" id="TIGR01514">
    <property type="entry name" value="NAPRTase"/>
    <property type="match status" value="1"/>
</dbReference>
<dbReference type="GO" id="GO:0034355">
    <property type="term" value="P:NAD+ biosynthetic process via the salvage pathway"/>
    <property type="evidence" value="ECO:0007669"/>
    <property type="project" value="TreeGrafter"/>
</dbReference>
<comment type="caution">
    <text evidence="11">The sequence shown here is derived from an EMBL/GenBank/DDBJ whole genome shotgun (WGS) entry which is preliminary data.</text>
</comment>
<dbReference type="Proteomes" id="UP000031740">
    <property type="component" value="Unassembled WGS sequence"/>
</dbReference>
<reference evidence="11 12" key="1">
    <citation type="submission" date="2013-04" db="EMBL/GenBank/DDBJ databases">
        <title>The Genome Sequence of Bartonella bacilliformis Ver097.</title>
        <authorList>
            <consortium name="The Broad Institute Genomics Platform"/>
            <consortium name="The Broad Institute Genome Sequencing Center for Infectious Disease"/>
            <person name="Feldgarden M."/>
            <person name="Kirby J."/>
            <person name="Birtles R."/>
            <person name="Dasch G."/>
            <person name="Hendrix L."/>
            <person name="Koehler J."/>
            <person name="Walker B."/>
            <person name="Young S.K."/>
            <person name="Zeng Q."/>
            <person name="Gargeya S."/>
            <person name="Fitzgerald M."/>
            <person name="Haas B."/>
            <person name="Abouelleil A."/>
            <person name="Allen A.W."/>
            <person name="Alvarado L."/>
            <person name="Arachchi H.M."/>
            <person name="Berlin A.M."/>
            <person name="Chapman S.B."/>
            <person name="Gainer-Dewar J."/>
            <person name="Goldberg J."/>
            <person name="Griggs A."/>
            <person name="Gujja S."/>
            <person name="Hansen M."/>
            <person name="Howarth C."/>
            <person name="Imamovic A."/>
            <person name="Ireland A."/>
            <person name="Larimer J."/>
            <person name="McCowan C."/>
            <person name="Murphy C."/>
            <person name="Pearson M."/>
            <person name="Poon T.W."/>
            <person name="Priest M."/>
            <person name="Roberts A."/>
            <person name="Saif S."/>
            <person name="Shea T."/>
            <person name="Sisk P."/>
            <person name="Sykes S."/>
            <person name="Wortman J."/>
            <person name="Nusbaum C."/>
            <person name="Birren B."/>
        </authorList>
    </citation>
    <scope>NUCLEOTIDE SEQUENCE [LARGE SCALE GENOMIC DNA]</scope>
    <source>
        <strain evidence="11 12">Ver097</strain>
    </source>
</reference>
<dbReference type="GO" id="GO:0016757">
    <property type="term" value="F:glycosyltransferase activity"/>
    <property type="evidence" value="ECO:0007669"/>
    <property type="project" value="UniProtKB-KW"/>
</dbReference>
<name>A0A072RI97_BARBA</name>
<keyword evidence="5 7" id="KW-0436">Ligase</keyword>
<comment type="pathway">
    <text evidence="1 7 8">Cofactor biosynthesis; NAD(+) biosynthesis; nicotinate D-ribonucleotide from nicotinate: step 1/1.</text>
</comment>
<dbReference type="Pfam" id="PF17767">
    <property type="entry name" value="NAPRTase_N"/>
    <property type="match status" value="1"/>
</dbReference>
<dbReference type="PANTHER" id="PTHR11098">
    <property type="entry name" value="NICOTINATE PHOSPHORIBOSYLTRANSFERASE"/>
    <property type="match status" value="1"/>
</dbReference>
<evidence type="ECO:0000256" key="8">
    <source>
        <dbReference type="RuleBase" id="RU003838"/>
    </source>
</evidence>
<dbReference type="InterPro" id="IPR041525">
    <property type="entry name" value="N/Namide_PRibTrfase"/>
</dbReference>
<dbReference type="SUPFAM" id="SSF54675">
    <property type="entry name" value="Nicotinate/Quinolinate PRTase N-terminal domain-like"/>
    <property type="match status" value="1"/>
</dbReference>
<dbReference type="GO" id="GO:0005829">
    <property type="term" value="C:cytosol"/>
    <property type="evidence" value="ECO:0007669"/>
    <property type="project" value="TreeGrafter"/>
</dbReference>
<evidence type="ECO:0000256" key="5">
    <source>
        <dbReference type="ARBA" id="ARBA00022598"/>
    </source>
</evidence>
<dbReference type="PATRIC" id="fig|1293911.3.peg.150"/>
<dbReference type="InterPro" id="IPR036068">
    <property type="entry name" value="Nicotinate_pribotase-like_C"/>
</dbReference>
<dbReference type="UniPathway" id="UPA00253">
    <property type="reaction ID" value="UER00457"/>
</dbReference>
<evidence type="ECO:0000256" key="3">
    <source>
        <dbReference type="ARBA" id="ARBA00013236"/>
    </source>
</evidence>